<gene>
    <name evidence="1" type="ORF">JMUB3935_1479</name>
</gene>
<proteinExistence type="predicted"/>
<sequence>MNIEKLICMELEFDGKKYKVIGVKFEKDNIILDVEEIKEVI</sequence>
<evidence type="ECO:0000313" key="1">
    <source>
        <dbReference type="EMBL" id="BBM52500.1"/>
    </source>
</evidence>
<accession>A0A510KLA8</accession>
<dbReference type="Proteomes" id="UP000321378">
    <property type="component" value="Chromosome"/>
</dbReference>
<organism evidence="1 2">
    <name type="scientific">Leptotrichia trevisanii</name>
    <dbReference type="NCBI Taxonomy" id="109328"/>
    <lineage>
        <taxon>Bacteria</taxon>
        <taxon>Fusobacteriati</taxon>
        <taxon>Fusobacteriota</taxon>
        <taxon>Fusobacteriia</taxon>
        <taxon>Fusobacteriales</taxon>
        <taxon>Leptotrichiaceae</taxon>
        <taxon>Leptotrichia</taxon>
    </lineage>
</organism>
<dbReference type="AlphaFoldDB" id="A0A510KLA8"/>
<reference evidence="1 2" key="1">
    <citation type="submission" date="2019-07" db="EMBL/GenBank/DDBJ databases">
        <title>Complete Genome Sequence of Leptotrichia trevisanii Strain JMUB3935.</title>
        <authorList>
            <person name="Watanabe S."/>
            <person name="Cui L."/>
        </authorList>
    </citation>
    <scope>NUCLEOTIDE SEQUENCE [LARGE SCALE GENOMIC DNA]</scope>
    <source>
        <strain evidence="1 2">JMUB3935</strain>
    </source>
</reference>
<protein>
    <submittedName>
        <fullName evidence="1">Uncharacterized protein</fullName>
    </submittedName>
</protein>
<evidence type="ECO:0000313" key="2">
    <source>
        <dbReference type="Proteomes" id="UP000321378"/>
    </source>
</evidence>
<name>A0A510KLA8_9FUSO</name>
<dbReference type="EMBL" id="AP019840">
    <property type="protein sequence ID" value="BBM52500.1"/>
    <property type="molecule type" value="Genomic_DNA"/>
</dbReference>
<dbReference type="RefSeq" id="WP_269472629.1">
    <property type="nucleotide sequence ID" value="NZ_AP019840.1"/>
</dbReference>